<keyword evidence="4" id="KW-1185">Reference proteome</keyword>
<feature type="transmembrane region" description="Helical" evidence="2">
    <location>
        <begin position="185"/>
        <end position="204"/>
    </location>
</feature>
<keyword evidence="2" id="KW-0472">Membrane</keyword>
<protein>
    <recommendedName>
        <fullName evidence="5">DUF4386 domain-containing protein</fullName>
    </recommendedName>
</protein>
<feature type="transmembrane region" description="Helical" evidence="2">
    <location>
        <begin position="211"/>
        <end position="231"/>
    </location>
</feature>
<dbReference type="OrthoDB" id="5421633at2"/>
<dbReference type="Proteomes" id="UP000011859">
    <property type="component" value="Chromosome"/>
</dbReference>
<feature type="region of interest" description="Disordered" evidence="1">
    <location>
        <begin position="1"/>
        <end position="24"/>
    </location>
</feature>
<gene>
    <name evidence="3" type="ORF">R2APBS1_3893</name>
</gene>
<name>M4NJ68_9GAMM</name>
<dbReference type="HOGENOM" id="CLU_1011488_0_0_6"/>
<keyword evidence="2" id="KW-1133">Transmembrane helix</keyword>
<dbReference type="Pfam" id="PF14329">
    <property type="entry name" value="DUF4386"/>
    <property type="match status" value="1"/>
</dbReference>
<dbReference type="eggNOG" id="ENOG5032RC0">
    <property type="taxonomic scope" value="Bacteria"/>
</dbReference>
<evidence type="ECO:0000256" key="2">
    <source>
        <dbReference type="SAM" id="Phobius"/>
    </source>
</evidence>
<organism evidence="3 4">
    <name type="scientific">Rhodanobacter denitrificans</name>
    <dbReference type="NCBI Taxonomy" id="666685"/>
    <lineage>
        <taxon>Bacteria</taxon>
        <taxon>Pseudomonadati</taxon>
        <taxon>Pseudomonadota</taxon>
        <taxon>Gammaproteobacteria</taxon>
        <taxon>Lysobacterales</taxon>
        <taxon>Rhodanobacteraceae</taxon>
        <taxon>Rhodanobacter</taxon>
    </lineage>
</organism>
<sequence>MRIKHGALTSHSRRTASPPLNSSVMRQSYPSGIHGERVMAQLLAGSAERNAAKVVGLLYLPAFFLLAVANFGVLEPIIGSGDPSHIAQSILSNQTNFRLASMGILLYGGSTLIISVAIYIILRPVNQILSLLALLGRVVNGLIWILVVMNLFTAIRILVQPEYSELLPNQQQILARLFLSGFDQYYVGLLFWSASATIGAFLWLKSGLVPRAIAIFGIISSAWCAACSLTLLVDPTFSKIVNLWLFDTPMVLFEIVLSFLLLVRAMRSKPMATAA</sequence>
<evidence type="ECO:0000313" key="4">
    <source>
        <dbReference type="Proteomes" id="UP000011859"/>
    </source>
</evidence>
<dbReference type="InterPro" id="IPR025495">
    <property type="entry name" value="DUF4386"/>
</dbReference>
<feature type="transmembrane region" description="Helical" evidence="2">
    <location>
        <begin position="134"/>
        <end position="159"/>
    </location>
</feature>
<proteinExistence type="predicted"/>
<reference evidence="3 4" key="1">
    <citation type="submission" date="2012-04" db="EMBL/GenBank/DDBJ databases">
        <title>Complete genome of Rhodanobacter sp. 2APBS1.</title>
        <authorList>
            <consortium name="US DOE Joint Genome Institute"/>
            <person name="Huntemann M."/>
            <person name="Wei C.-L."/>
            <person name="Han J."/>
            <person name="Detter J.C."/>
            <person name="Han C."/>
            <person name="Tapia R."/>
            <person name="Munk A.C.C."/>
            <person name="Chen A."/>
            <person name="Krypides N."/>
            <person name="Mavromatis K."/>
            <person name="Markowitz V."/>
            <person name="Szeto E."/>
            <person name="Ivanova N."/>
            <person name="Mikhailova N."/>
            <person name="Ovchinnikova G."/>
            <person name="Pagani I."/>
            <person name="Pati A."/>
            <person name="Goodwin L."/>
            <person name="Peters L."/>
            <person name="Pitluck S."/>
            <person name="Woyke T."/>
            <person name="Prakash O."/>
            <person name="Elkins J."/>
            <person name="Brown S."/>
            <person name="Palumbo A."/>
            <person name="Hemme C."/>
            <person name="Zhou J."/>
            <person name="Watson D."/>
            <person name="Jardine P."/>
            <person name="Kostka J."/>
            <person name="Green S."/>
        </authorList>
    </citation>
    <scope>NUCLEOTIDE SEQUENCE [LARGE SCALE GENOMIC DNA]</scope>
    <source>
        <strain evidence="3 4">2APBS1</strain>
    </source>
</reference>
<feature type="transmembrane region" description="Helical" evidence="2">
    <location>
        <begin position="243"/>
        <end position="263"/>
    </location>
</feature>
<feature type="transmembrane region" description="Helical" evidence="2">
    <location>
        <begin position="57"/>
        <end position="79"/>
    </location>
</feature>
<dbReference type="EMBL" id="CP003470">
    <property type="protein sequence ID" value="AGG90944.1"/>
    <property type="molecule type" value="Genomic_DNA"/>
</dbReference>
<dbReference type="AlphaFoldDB" id="M4NJ68"/>
<evidence type="ECO:0000313" key="3">
    <source>
        <dbReference type="EMBL" id="AGG90944.1"/>
    </source>
</evidence>
<dbReference type="RefSeq" id="WP_015449161.1">
    <property type="nucleotide sequence ID" value="NC_020541.1"/>
</dbReference>
<accession>M4NJ68</accession>
<feature type="transmembrane region" description="Helical" evidence="2">
    <location>
        <begin position="99"/>
        <end position="122"/>
    </location>
</feature>
<dbReference type="KEGG" id="rhd:R2APBS1_3893"/>
<evidence type="ECO:0008006" key="5">
    <source>
        <dbReference type="Google" id="ProtNLM"/>
    </source>
</evidence>
<evidence type="ECO:0000256" key="1">
    <source>
        <dbReference type="SAM" id="MobiDB-lite"/>
    </source>
</evidence>
<keyword evidence="2" id="KW-0812">Transmembrane</keyword>